<evidence type="ECO:0000313" key="1">
    <source>
        <dbReference type="EMBL" id="MEQ2211311.1"/>
    </source>
</evidence>
<comment type="caution">
    <text evidence="1">The sequence shown here is derived from an EMBL/GenBank/DDBJ whole genome shotgun (WGS) entry which is preliminary data.</text>
</comment>
<gene>
    <name evidence="1" type="ORF">XENOCAPTIV_023409</name>
</gene>
<reference evidence="1 2" key="1">
    <citation type="submission" date="2021-06" db="EMBL/GenBank/DDBJ databases">
        <authorList>
            <person name="Palmer J.M."/>
        </authorList>
    </citation>
    <scope>NUCLEOTIDE SEQUENCE [LARGE SCALE GENOMIC DNA]</scope>
    <source>
        <strain evidence="1 2">XC_2019</strain>
        <tissue evidence="1">Muscle</tissue>
    </source>
</reference>
<name>A0ABV0RUE1_9TELE</name>
<proteinExistence type="predicted"/>
<feature type="non-terminal residue" evidence="1">
    <location>
        <position position="59"/>
    </location>
</feature>
<dbReference type="Proteomes" id="UP001434883">
    <property type="component" value="Unassembled WGS sequence"/>
</dbReference>
<organism evidence="1 2">
    <name type="scientific">Xenoophorus captivus</name>
    <dbReference type="NCBI Taxonomy" id="1517983"/>
    <lineage>
        <taxon>Eukaryota</taxon>
        <taxon>Metazoa</taxon>
        <taxon>Chordata</taxon>
        <taxon>Craniata</taxon>
        <taxon>Vertebrata</taxon>
        <taxon>Euteleostomi</taxon>
        <taxon>Actinopterygii</taxon>
        <taxon>Neopterygii</taxon>
        <taxon>Teleostei</taxon>
        <taxon>Neoteleostei</taxon>
        <taxon>Acanthomorphata</taxon>
        <taxon>Ovalentaria</taxon>
        <taxon>Atherinomorphae</taxon>
        <taxon>Cyprinodontiformes</taxon>
        <taxon>Goodeidae</taxon>
        <taxon>Xenoophorus</taxon>
    </lineage>
</organism>
<sequence length="59" mass="6964">ALARRLRHRKGQASLRRSRGDIADHVRRPNYLSPNMPCKKPCRRVVYTWCLLLPNYSCI</sequence>
<keyword evidence="2" id="KW-1185">Reference proteome</keyword>
<protein>
    <submittedName>
        <fullName evidence="1">Uncharacterized protein</fullName>
    </submittedName>
</protein>
<dbReference type="EMBL" id="JAHRIN010058869">
    <property type="protein sequence ID" value="MEQ2211311.1"/>
    <property type="molecule type" value="Genomic_DNA"/>
</dbReference>
<feature type="non-terminal residue" evidence="1">
    <location>
        <position position="1"/>
    </location>
</feature>
<accession>A0ABV0RUE1</accession>
<evidence type="ECO:0000313" key="2">
    <source>
        <dbReference type="Proteomes" id="UP001434883"/>
    </source>
</evidence>